<dbReference type="Proteomes" id="UP000589085">
    <property type="component" value="Unassembled WGS sequence"/>
</dbReference>
<name>A0A7W4NL87_9PROT</name>
<dbReference type="RefSeq" id="WP_182996713.1">
    <property type="nucleotide sequence ID" value="NZ_JABEQJ010000006.1"/>
</dbReference>
<protein>
    <submittedName>
        <fullName evidence="1">Uncharacterized protein</fullName>
    </submittedName>
</protein>
<dbReference type="AlphaFoldDB" id="A0A7W4NL87"/>
<evidence type="ECO:0000313" key="1">
    <source>
        <dbReference type="EMBL" id="MBB2159854.1"/>
    </source>
</evidence>
<reference evidence="1 2" key="1">
    <citation type="submission" date="2020-04" db="EMBL/GenBank/DDBJ databases">
        <title>Description of novel Gluconacetobacter.</title>
        <authorList>
            <person name="Sombolestani A."/>
        </authorList>
    </citation>
    <scope>NUCLEOTIDE SEQUENCE [LARGE SCALE GENOMIC DNA]</scope>
    <source>
        <strain evidence="1 2">LMG 19747</strain>
    </source>
</reference>
<organism evidence="1 2">
    <name type="scientific">Gluconacetobacter sacchari</name>
    <dbReference type="NCBI Taxonomy" id="92759"/>
    <lineage>
        <taxon>Bacteria</taxon>
        <taxon>Pseudomonadati</taxon>
        <taxon>Pseudomonadota</taxon>
        <taxon>Alphaproteobacteria</taxon>
        <taxon>Acetobacterales</taxon>
        <taxon>Acetobacteraceae</taxon>
        <taxon>Gluconacetobacter</taxon>
    </lineage>
</organism>
<evidence type="ECO:0000313" key="2">
    <source>
        <dbReference type="Proteomes" id="UP000589085"/>
    </source>
</evidence>
<dbReference type="EMBL" id="JABEQJ010000006">
    <property type="protein sequence ID" value="MBB2159854.1"/>
    <property type="molecule type" value="Genomic_DNA"/>
</dbReference>
<proteinExistence type="predicted"/>
<sequence length="192" mass="20986">MFVIESWPDAADKAGLRVVASTDTRIVANVLTPFPDLVVWARTVPETWSDFLSRNQEICAPLALAGSPDHLLSRWRNQDLLPKTLSFLKDDIEQTLALTTALGPARFLRVTWHPVTGSFAPILAAGAPLRTLCLYGEGTQTFFHEDGTRPGSTVSPDPYALVFCRAGLPVSLKPEFHAAHKGACFVLMIEGE</sequence>
<gene>
    <name evidence="1" type="ORF">HLH48_06645</name>
</gene>
<comment type="caution">
    <text evidence="1">The sequence shown here is derived from an EMBL/GenBank/DDBJ whole genome shotgun (WGS) entry which is preliminary data.</text>
</comment>
<accession>A0A7W4NL87</accession>